<dbReference type="PROSITE" id="PS51257">
    <property type="entry name" value="PROKAR_LIPOPROTEIN"/>
    <property type="match status" value="1"/>
</dbReference>
<dbReference type="NCBIfam" id="TIGR03352">
    <property type="entry name" value="VI_chp_3"/>
    <property type="match status" value="1"/>
</dbReference>
<keyword evidence="1" id="KW-0449">Lipoprotein</keyword>
<dbReference type="EMBL" id="ATGI01000020">
    <property type="protein sequence ID" value="EPF74371.1"/>
    <property type="molecule type" value="Genomic_DNA"/>
</dbReference>
<gene>
    <name evidence="1" type="ORF">F945_01584</name>
</gene>
<evidence type="ECO:0000313" key="2">
    <source>
        <dbReference type="Proteomes" id="UP000014568"/>
    </source>
</evidence>
<dbReference type="OrthoDB" id="5471061at2"/>
<dbReference type="eggNOG" id="COG3521">
    <property type="taxonomic scope" value="Bacteria"/>
</dbReference>
<protein>
    <submittedName>
        <fullName evidence="1">Type VI secretion lipoprotein</fullName>
    </submittedName>
</protein>
<sequence>MEIMKFVLLGWVLVFLTACSTLSPKKTNSEGILDVYVFADNDINQNLLGEPSPVKLSILQLISEVEFNQMNELSSSGSYKTHLGSSVLEETHIMVRPGQKLDFKLPMNDRADYLGVVVALRDVEKKWKFSLYKQHLRWYQRGGEFLYLEVKDEGVVQLSKSEALDKLLEKKLAEEKVNLDEMTEKQKLKLKDSIEKMMDEKKPADLKKGIYIQSEPNL</sequence>
<accession>S3P695</accession>
<dbReference type="PANTHER" id="PTHR37625:SF4">
    <property type="entry name" value="OUTER MEMBRANE LIPOPROTEIN"/>
    <property type="match status" value="1"/>
</dbReference>
<dbReference type="Pfam" id="PF12790">
    <property type="entry name" value="T6SS-SciN"/>
    <property type="match status" value="1"/>
</dbReference>
<dbReference type="STRING" id="632955.GCA_000829675_03195"/>
<dbReference type="InterPro" id="IPR017734">
    <property type="entry name" value="T6SS_SciN"/>
</dbReference>
<dbReference type="PANTHER" id="PTHR37625">
    <property type="entry name" value="OUTER MEMBRANE LIPOPROTEIN-RELATED"/>
    <property type="match status" value="1"/>
</dbReference>
<dbReference type="PATRIC" id="fig|421052.3.peg.1541"/>
<comment type="caution">
    <text evidence="1">The sequence shown here is derived from an EMBL/GenBank/DDBJ whole genome shotgun (WGS) entry which is preliminary data.</text>
</comment>
<name>S3P695_9GAMM</name>
<dbReference type="InterPro" id="IPR038706">
    <property type="entry name" value="Type_VI_SciN-like_sf"/>
</dbReference>
<evidence type="ECO:0000313" key="1">
    <source>
        <dbReference type="EMBL" id="EPF74371.1"/>
    </source>
</evidence>
<organism evidence="1 2">
    <name type="scientific">Acinetobacter rudis CIP 110305</name>
    <dbReference type="NCBI Taxonomy" id="421052"/>
    <lineage>
        <taxon>Bacteria</taxon>
        <taxon>Pseudomonadati</taxon>
        <taxon>Pseudomonadota</taxon>
        <taxon>Gammaproteobacteria</taxon>
        <taxon>Moraxellales</taxon>
        <taxon>Moraxellaceae</taxon>
        <taxon>Acinetobacter</taxon>
    </lineage>
</organism>
<dbReference type="Gene3D" id="2.60.40.4150">
    <property type="entry name" value="Type VI secretion system, lipoprotein SciN"/>
    <property type="match status" value="1"/>
</dbReference>
<proteinExistence type="predicted"/>
<dbReference type="RefSeq" id="WP_016655992.1">
    <property type="nucleotide sequence ID" value="NZ_KE340352.1"/>
</dbReference>
<reference evidence="1 2" key="1">
    <citation type="submission" date="2013-06" db="EMBL/GenBank/DDBJ databases">
        <title>The Genome Sequence of Acinetobacter rudis CIP 110305.</title>
        <authorList>
            <consortium name="The Broad Institute Genome Sequencing Platform"/>
            <consortium name="The Broad Institute Genome Sequencing Center for Infectious Disease"/>
            <person name="Cerqueira G."/>
            <person name="Feldgarden M."/>
            <person name="Courvalin P."/>
            <person name="Perichon B."/>
            <person name="Grillot-Courvalin C."/>
            <person name="Clermont D."/>
            <person name="Rocha E."/>
            <person name="Yoon E.-J."/>
            <person name="Nemec A."/>
            <person name="Young S.K."/>
            <person name="Zeng Q."/>
            <person name="Gargeya S."/>
            <person name="Fitzgerald M."/>
            <person name="Abouelleil A."/>
            <person name="Alvarado L."/>
            <person name="Berlin A.M."/>
            <person name="Chapman S.B."/>
            <person name="Dewar J."/>
            <person name="Goldberg J."/>
            <person name="Griggs A."/>
            <person name="Gujja S."/>
            <person name="Hansen M."/>
            <person name="Howarth C."/>
            <person name="Imamovic A."/>
            <person name="Larimer J."/>
            <person name="McCowan C."/>
            <person name="Murphy C."/>
            <person name="Pearson M."/>
            <person name="Priest M."/>
            <person name="Roberts A."/>
            <person name="Saif S."/>
            <person name="Shea T."/>
            <person name="Sykes S."/>
            <person name="Wortman J."/>
            <person name="Nusbaum C."/>
            <person name="Birren B."/>
        </authorList>
    </citation>
    <scope>NUCLEOTIDE SEQUENCE [LARGE SCALE GENOMIC DNA]</scope>
    <source>
        <strain evidence="1 2">CIP 110305</strain>
    </source>
</reference>
<dbReference type="Proteomes" id="UP000014568">
    <property type="component" value="Unassembled WGS sequence"/>
</dbReference>
<keyword evidence="2" id="KW-1185">Reference proteome</keyword>
<dbReference type="AlphaFoldDB" id="S3P695"/>
<dbReference type="HOGENOM" id="CLU_1264668_0_0_6"/>